<dbReference type="OrthoDB" id="9799872at2"/>
<dbReference type="GO" id="GO:0016740">
    <property type="term" value="F:transferase activity"/>
    <property type="evidence" value="ECO:0007669"/>
    <property type="project" value="UniProtKB-KW"/>
</dbReference>
<sequence length="249" mass="28295">MRTQDGQLFFTPPNQADAYKELRDIHGEIHDIAGEYWNWPSVATLTRPSLARILNLNFLYDEMLPVAGSICEFGVHYGSSLATLLNLRAIKEPYNYSRHIFGFDTFSGFAGVDEKDGGMVKSGDFHIDDGYEKLLERLLLAQESLSPNNHLKKFSLIKGDASVTSKQWLEDNPHSIISMAIFDMDVYKPTKDVLEAIKPRLSKGSIVVFDELNCPHFPGETQALFEVFDMNTIEVKRSPFLPYTSYFRL</sequence>
<gene>
    <name evidence="1" type="ORF">B723_27320</name>
</gene>
<evidence type="ECO:0000313" key="2">
    <source>
        <dbReference type="Proteomes" id="UP000017175"/>
    </source>
</evidence>
<name>A0A0K1QVX5_PSEFL</name>
<reference evidence="1 2" key="1">
    <citation type="journal article" date="2012" name="J. Bacteriol.">
        <title>Draft genome sequence of the cyanide-utilizing bacterium Pseudomonas fluorescens strain NCIMB 11764.</title>
        <authorList>
            <person name="Vilo C.A."/>
            <person name="Benedik M.J."/>
            <person name="Kunz D.A."/>
            <person name="Dong Q."/>
        </authorList>
    </citation>
    <scope>NUCLEOTIDE SEQUENCE [LARGE SCALE GENOMIC DNA]</scope>
    <source>
        <strain evidence="1 2">NCIMB 11764</strain>
    </source>
</reference>
<keyword evidence="1" id="KW-0808">Transferase</keyword>
<dbReference type="InterPro" id="IPR029063">
    <property type="entry name" value="SAM-dependent_MTases_sf"/>
</dbReference>
<proteinExistence type="predicted"/>
<dbReference type="InterPro" id="IPR008884">
    <property type="entry name" value="TylF_MeTrfase"/>
</dbReference>
<dbReference type="AlphaFoldDB" id="A0A0K1QVX5"/>
<dbReference type="PANTHER" id="PTHR40036:SF1">
    <property type="entry name" value="MACROCIN O-METHYLTRANSFERASE"/>
    <property type="match status" value="1"/>
</dbReference>
<accession>A0A0K1QVX5</accession>
<dbReference type="eggNOG" id="COG4122">
    <property type="taxonomic scope" value="Bacteria"/>
</dbReference>
<dbReference type="Pfam" id="PF13578">
    <property type="entry name" value="Methyltransf_24"/>
    <property type="match status" value="1"/>
</dbReference>
<dbReference type="Proteomes" id="UP000017175">
    <property type="component" value="Chromosome"/>
</dbReference>
<dbReference type="Gene3D" id="3.40.50.150">
    <property type="entry name" value="Vaccinia Virus protein VP39"/>
    <property type="match status" value="1"/>
</dbReference>
<organism evidence="1 2">
    <name type="scientific">Pseudomonas fluorescens NCIMB 11764</name>
    <dbReference type="NCBI Taxonomy" id="1221522"/>
    <lineage>
        <taxon>Bacteria</taxon>
        <taxon>Pseudomonadati</taxon>
        <taxon>Pseudomonadota</taxon>
        <taxon>Gammaproteobacteria</taxon>
        <taxon>Pseudomonadales</taxon>
        <taxon>Pseudomonadaceae</taxon>
        <taxon>Pseudomonas</taxon>
    </lineage>
</organism>
<dbReference type="PANTHER" id="PTHR40036">
    <property type="entry name" value="MACROCIN O-METHYLTRANSFERASE"/>
    <property type="match status" value="1"/>
</dbReference>
<evidence type="ECO:0000313" key="1">
    <source>
        <dbReference type="EMBL" id="AKV09911.1"/>
    </source>
</evidence>
<dbReference type="EMBL" id="CP010945">
    <property type="protein sequence ID" value="AKV09911.1"/>
    <property type="molecule type" value="Genomic_DNA"/>
</dbReference>
<dbReference type="RefSeq" id="WP_017337598.1">
    <property type="nucleotide sequence ID" value="NZ_CP010945.1"/>
</dbReference>
<protein>
    <submittedName>
        <fullName evidence="1">Crotonobetainyl-CoA:carnitine CoA-transferase</fullName>
    </submittedName>
</protein>
<dbReference type="SUPFAM" id="SSF53335">
    <property type="entry name" value="S-adenosyl-L-methionine-dependent methyltransferases"/>
    <property type="match status" value="1"/>
</dbReference>